<dbReference type="EMBL" id="JXXN02000228">
    <property type="protein sequence ID" value="THD28136.1"/>
    <property type="molecule type" value="Genomic_DNA"/>
</dbReference>
<feature type="compositionally biased region" description="Polar residues" evidence="4">
    <location>
        <begin position="60"/>
        <end position="75"/>
    </location>
</feature>
<evidence type="ECO:0000313" key="7">
    <source>
        <dbReference type="Proteomes" id="UP000230066"/>
    </source>
</evidence>
<comment type="caution">
    <text evidence="6">The sequence shown here is derived from an EMBL/GenBank/DDBJ whole genome shotgun (WGS) entry which is preliminary data.</text>
</comment>
<organism evidence="6 7">
    <name type="scientific">Fasciola hepatica</name>
    <name type="common">Liver fluke</name>
    <dbReference type="NCBI Taxonomy" id="6192"/>
    <lineage>
        <taxon>Eukaryota</taxon>
        <taxon>Metazoa</taxon>
        <taxon>Spiralia</taxon>
        <taxon>Lophotrochozoa</taxon>
        <taxon>Platyhelminthes</taxon>
        <taxon>Trematoda</taxon>
        <taxon>Digenea</taxon>
        <taxon>Plagiorchiida</taxon>
        <taxon>Echinostomata</taxon>
        <taxon>Echinostomatoidea</taxon>
        <taxon>Fasciolidae</taxon>
        <taxon>Fasciola</taxon>
    </lineage>
</organism>
<evidence type="ECO:0000256" key="4">
    <source>
        <dbReference type="SAM" id="MobiDB-lite"/>
    </source>
</evidence>
<proteinExistence type="predicted"/>
<dbReference type="InterPro" id="IPR000504">
    <property type="entry name" value="RRM_dom"/>
</dbReference>
<dbReference type="Gene3D" id="3.30.70.330">
    <property type="match status" value="2"/>
</dbReference>
<reference evidence="6" key="1">
    <citation type="submission" date="2019-03" db="EMBL/GenBank/DDBJ databases">
        <title>Improved annotation for the trematode Fasciola hepatica.</title>
        <authorList>
            <person name="Choi Y.-J."/>
            <person name="Martin J."/>
            <person name="Mitreva M."/>
        </authorList>
    </citation>
    <scope>NUCLEOTIDE SEQUENCE [LARGE SCALE GENOMIC DNA]</scope>
</reference>
<feature type="domain" description="RRM" evidence="5">
    <location>
        <begin position="231"/>
        <end position="316"/>
    </location>
</feature>
<dbReference type="GO" id="GO:0003723">
    <property type="term" value="F:RNA binding"/>
    <property type="evidence" value="ECO:0007669"/>
    <property type="project" value="UniProtKB-UniRule"/>
</dbReference>
<dbReference type="AlphaFoldDB" id="A0A4E0RJ17"/>
<sequence>MLSLVEATYADQDSELLEDGDFCGHQPRKISVLECVHDGVVVPGPYYESSTGTKLYNVQNSTTDSASTRGSTTPELEQKPNRPPQQQHQLLQHHSQTHASAKSGQGSNGEDSTSNSGRSNAGMAVSSSMSDTGNHTHGVNLCSSGEKVSRTNLYIKGLPDSFSDEKLWNLPPDQTQIKSVKAATDDDGKCRGYGFIDFVNETAAIDALKHIKETYPAFTIKFAKENEKDKTNLYVTHLPKSWTTKDSEQLKSVFERFGPIQSAFVMMERSTNRTTGVGFVRFANERDALAALDSIRTNPIMLPECTEPVEAKFADKHNPDTRRRRYPATTSVLQASNMSNLFGYPLALGHAGAPVASTDPLTALINGSLSVHHQQQQQQQQNAAAAQRLAQGLLATPVSGKLSSVNNSHANPMDFTSLNMHHGNSSSGPESQLNAFAAAAVAAAALLGGGGGNGGGTTGTVNGNSMRSNPNSVTVTAGGAFNPISLNAASLFSTAPLSLMTNSTMSMATGAATADPTLLDPNIYGCTVYGADYYRQQQQQQQQQQLAAAVAAMNSVTPSGSLYSPVPDLAQYMAYPSGLLGSHPGAATLNGSANGATCLAATGAAGLAPIYSAQATGLLQAPSSALADPLGLVTNSRPTAATVHSWLLHNPLLKTGSGDPTVPIAQAAMLSNNPTGMSGFDRNCKHVQLFI</sequence>
<evidence type="ECO:0000256" key="3">
    <source>
        <dbReference type="PROSITE-ProRule" id="PRU00176"/>
    </source>
</evidence>
<evidence type="ECO:0000256" key="1">
    <source>
        <dbReference type="ARBA" id="ARBA00022737"/>
    </source>
</evidence>
<dbReference type="InterPro" id="IPR035979">
    <property type="entry name" value="RBD_domain_sf"/>
</dbReference>
<evidence type="ECO:0000313" key="6">
    <source>
        <dbReference type="EMBL" id="THD28136.1"/>
    </source>
</evidence>
<evidence type="ECO:0000256" key="2">
    <source>
        <dbReference type="ARBA" id="ARBA00022884"/>
    </source>
</evidence>
<feature type="region of interest" description="Disordered" evidence="4">
    <location>
        <begin position="60"/>
        <end position="143"/>
    </location>
</feature>
<dbReference type="PROSITE" id="PS50102">
    <property type="entry name" value="RRM"/>
    <property type="match status" value="2"/>
</dbReference>
<keyword evidence="2 3" id="KW-0694">RNA-binding</keyword>
<feature type="compositionally biased region" description="Low complexity" evidence="4">
    <location>
        <begin position="85"/>
        <end position="98"/>
    </location>
</feature>
<dbReference type="PANTHER" id="PTHR24012">
    <property type="entry name" value="RNA BINDING PROTEIN"/>
    <property type="match status" value="1"/>
</dbReference>
<feature type="compositionally biased region" description="Polar residues" evidence="4">
    <location>
        <begin position="99"/>
        <end position="143"/>
    </location>
</feature>
<dbReference type="Proteomes" id="UP000230066">
    <property type="component" value="Unassembled WGS sequence"/>
</dbReference>
<feature type="domain" description="RRM" evidence="5">
    <location>
        <begin position="151"/>
        <end position="225"/>
    </location>
</feature>
<evidence type="ECO:0000259" key="5">
    <source>
        <dbReference type="PROSITE" id="PS50102"/>
    </source>
</evidence>
<gene>
    <name evidence="6" type="ORF">D915_001041</name>
</gene>
<dbReference type="SMART" id="SM00360">
    <property type="entry name" value="RRM"/>
    <property type="match status" value="2"/>
</dbReference>
<dbReference type="Pfam" id="PF00076">
    <property type="entry name" value="RRM_1"/>
    <property type="match status" value="2"/>
</dbReference>
<accession>A0A4E0RJ17</accession>
<dbReference type="SUPFAM" id="SSF54928">
    <property type="entry name" value="RNA-binding domain, RBD"/>
    <property type="match status" value="2"/>
</dbReference>
<protein>
    <submittedName>
        <fullName evidence="6">RNA binding motif single stranded interacting</fullName>
    </submittedName>
</protein>
<keyword evidence="7" id="KW-1185">Reference proteome</keyword>
<name>A0A4E0RJ17_FASHE</name>
<dbReference type="InterPro" id="IPR012677">
    <property type="entry name" value="Nucleotide-bd_a/b_plait_sf"/>
</dbReference>
<keyword evidence="1" id="KW-0677">Repeat</keyword>